<keyword evidence="10" id="KW-1185">Reference proteome</keyword>
<evidence type="ECO:0000313" key="9">
    <source>
        <dbReference type="EMBL" id="QOD60042.1"/>
    </source>
</evidence>
<keyword evidence="8" id="KW-0732">Signal</keyword>
<dbReference type="Gene3D" id="1.20.1600.10">
    <property type="entry name" value="Outer membrane efflux proteins (OEP)"/>
    <property type="match status" value="1"/>
</dbReference>
<dbReference type="GO" id="GO:0009279">
    <property type="term" value="C:cell outer membrane"/>
    <property type="evidence" value="ECO:0007669"/>
    <property type="project" value="UniProtKB-SubCell"/>
</dbReference>
<evidence type="ECO:0000256" key="8">
    <source>
        <dbReference type="SAM" id="SignalP"/>
    </source>
</evidence>
<gene>
    <name evidence="9" type="ORF">H9I45_11895</name>
</gene>
<evidence type="ECO:0000256" key="2">
    <source>
        <dbReference type="ARBA" id="ARBA00007613"/>
    </source>
</evidence>
<dbReference type="Pfam" id="PF02321">
    <property type="entry name" value="OEP"/>
    <property type="match status" value="2"/>
</dbReference>
<name>A0A7L8ADH0_9FLAO</name>
<evidence type="ECO:0000313" key="10">
    <source>
        <dbReference type="Proteomes" id="UP000516764"/>
    </source>
</evidence>
<dbReference type="SUPFAM" id="SSF56954">
    <property type="entry name" value="Outer membrane efflux proteins (OEP)"/>
    <property type="match status" value="1"/>
</dbReference>
<sequence length="447" mass="51025">MKMNKKAILFLVCLATLNSFSQEILTKKEALAITLENNFGIKIANNNIEVAKNNTSIYNTRYLPTATLNSGADYRRNNQTIVFTDPNTGGDNERVGNGVVTKTYNASLGLNYMIFDGLGRKYNYQQLKETYNLTELQAKETIENTYLQLFTVYFQIARLLENTNNLEEALTISKSRLERAKYQYEYGQSTRLEMLNAEVDINNDSITLINSRQQLSNAKRGLNIILGIEKVVDYEVETEVEFNKLMNFEELQQKTLANNSLLKQNEKNIAISEFNIKINKASYLPSLNFNTSYGFNRTENENLVNPFGARLITSDGLNAGLNLTWNIFDGGTTKTRVANAKIALDNQQILLEQQKVTISNNLKNTWENYNNQLFILKAQEKNVQTTQNNFDRTQERYKLGQVTSIEFRQAQINLINSKTAFNNAKFDAKLIELQLLQLSGDILNVNF</sequence>
<dbReference type="Proteomes" id="UP000516764">
    <property type="component" value="Chromosome"/>
</dbReference>
<comment type="subcellular location">
    <subcellularLocation>
        <location evidence="1">Cell outer membrane</location>
    </subcellularLocation>
</comment>
<dbReference type="InterPro" id="IPR051906">
    <property type="entry name" value="TolC-like"/>
</dbReference>
<dbReference type="InterPro" id="IPR003423">
    <property type="entry name" value="OMP_efflux"/>
</dbReference>
<evidence type="ECO:0000256" key="4">
    <source>
        <dbReference type="ARBA" id="ARBA00022452"/>
    </source>
</evidence>
<keyword evidence="7" id="KW-0998">Cell outer membrane</keyword>
<evidence type="ECO:0000256" key="1">
    <source>
        <dbReference type="ARBA" id="ARBA00004442"/>
    </source>
</evidence>
<comment type="similarity">
    <text evidence="2">Belongs to the outer membrane factor (OMF) (TC 1.B.17) family.</text>
</comment>
<dbReference type="EMBL" id="CP061813">
    <property type="protein sequence ID" value="QOD60042.1"/>
    <property type="molecule type" value="Genomic_DNA"/>
</dbReference>
<protein>
    <submittedName>
        <fullName evidence="9">TolC family protein</fullName>
    </submittedName>
</protein>
<dbReference type="PANTHER" id="PTHR30026:SF20">
    <property type="entry name" value="OUTER MEMBRANE PROTEIN TOLC"/>
    <property type="match status" value="1"/>
</dbReference>
<dbReference type="GO" id="GO:0015562">
    <property type="term" value="F:efflux transmembrane transporter activity"/>
    <property type="evidence" value="ECO:0007669"/>
    <property type="project" value="InterPro"/>
</dbReference>
<proteinExistence type="inferred from homology"/>
<accession>A0A7L8ADH0</accession>
<organism evidence="9 10">
    <name type="scientific">Polaribacter haliotis</name>
    <dbReference type="NCBI Taxonomy" id="1888915"/>
    <lineage>
        <taxon>Bacteria</taxon>
        <taxon>Pseudomonadati</taxon>
        <taxon>Bacteroidota</taxon>
        <taxon>Flavobacteriia</taxon>
        <taxon>Flavobacteriales</taxon>
        <taxon>Flavobacteriaceae</taxon>
    </lineage>
</organism>
<evidence type="ECO:0000256" key="6">
    <source>
        <dbReference type="ARBA" id="ARBA00023136"/>
    </source>
</evidence>
<dbReference type="PANTHER" id="PTHR30026">
    <property type="entry name" value="OUTER MEMBRANE PROTEIN TOLC"/>
    <property type="match status" value="1"/>
</dbReference>
<dbReference type="GO" id="GO:1990281">
    <property type="term" value="C:efflux pump complex"/>
    <property type="evidence" value="ECO:0007669"/>
    <property type="project" value="TreeGrafter"/>
</dbReference>
<keyword evidence="3" id="KW-0813">Transport</keyword>
<dbReference type="AlphaFoldDB" id="A0A7L8ADH0"/>
<evidence type="ECO:0000256" key="5">
    <source>
        <dbReference type="ARBA" id="ARBA00022692"/>
    </source>
</evidence>
<keyword evidence="6" id="KW-0472">Membrane</keyword>
<evidence type="ECO:0000256" key="7">
    <source>
        <dbReference type="ARBA" id="ARBA00023237"/>
    </source>
</evidence>
<feature type="chain" id="PRO_5032293417" evidence="8">
    <location>
        <begin position="22"/>
        <end position="447"/>
    </location>
</feature>
<feature type="signal peptide" evidence="8">
    <location>
        <begin position="1"/>
        <end position="21"/>
    </location>
</feature>
<dbReference type="GO" id="GO:0015288">
    <property type="term" value="F:porin activity"/>
    <property type="evidence" value="ECO:0007669"/>
    <property type="project" value="TreeGrafter"/>
</dbReference>
<dbReference type="OrthoDB" id="9771205at2"/>
<dbReference type="KEGG" id="phal:H9I45_11895"/>
<evidence type="ECO:0000256" key="3">
    <source>
        <dbReference type="ARBA" id="ARBA00022448"/>
    </source>
</evidence>
<keyword evidence="5" id="KW-0812">Transmembrane</keyword>
<reference evidence="9 10" key="1">
    <citation type="journal article" date="2016" name="Int. J. Syst. Evol. Microbiol.">
        <title>Polaribacter haliotis sp. nov., isolated from the gut of abalone Haliotis discus hannai.</title>
        <authorList>
            <person name="Kim Y.O."/>
            <person name="Park I.S."/>
            <person name="Park S."/>
            <person name="Nam B.H."/>
            <person name="Park J.M."/>
            <person name="Kim D.G."/>
            <person name="Yoon J.H."/>
        </authorList>
    </citation>
    <scope>NUCLEOTIDE SEQUENCE [LARGE SCALE GENOMIC DNA]</scope>
    <source>
        <strain evidence="9 10">KCTC 52418</strain>
    </source>
</reference>
<keyword evidence="4" id="KW-1134">Transmembrane beta strand</keyword>